<accession>A0A2A4G4F3</accession>
<feature type="short sequence motif" description="DGA/G" evidence="4">
    <location>
        <begin position="209"/>
        <end position="211"/>
    </location>
</feature>
<dbReference type="OrthoDB" id="9770965at2"/>
<dbReference type="InterPro" id="IPR043864">
    <property type="entry name" value="Omp85-like_dom"/>
</dbReference>
<feature type="active site" description="Nucleophile" evidence="4">
    <location>
        <position position="65"/>
    </location>
</feature>
<keyword evidence="3 4" id="KW-0443">Lipid metabolism</keyword>
<keyword evidence="1 4" id="KW-0378">Hydrolase</keyword>
<dbReference type="InterPro" id="IPR016035">
    <property type="entry name" value="Acyl_Trfase/lysoPLipase"/>
</dbReference>
<dbReference type="AlphaFoldDB" id="A0A2A4G4F3"/>
<keyword evidence="2 4" id="KW-0442">Lipid degradation</keyword>
<dbReference type="Pfam" id="PF01734">
    <property type="entry name" value="Patatin"/>
    <property type="match status" value="1"/>
</dbReference>
<keyword evidence="8" id="KW-1185">Reference proteome</keyword>
<dbReference type="GO" id="GO:0016042">
    <property type="term" value="P:lipid catabolic process"/>
    <property type="evidence" value="ECO:0007669"/>
    <property type="project" value="UniProtKB-UniRule"/>
</dbReference>
<feature type="domain" description="PNPLA" evidence="6">
    <location>
        <begin position="32"/>
        <end position="222"/>
    </location>
</feature>
<evidence type="ECO:0000313" key="8">
    <source>
        <dbReference type="Proteomes" id="UP000219559"/>
    </source>
</evidence>
<dbReference type="Proteomes" id="UP000219559">
    <property type="component" value="Unassembled WGS sequence"/>
</dbReference>
<feature type="chain" id="PRO_5013105128" evidence="5">
    <location>
        <begin position="21"/>
        <end position="751"/>
    </location>
</feature>
<dbReference type="Gene3D" id="3.40.1090.10">
    <property type="entry name" value="Cytosolic phospholipase A2 catalytic domain"/>
    <property type="match status" value="2"/>
</dbReference>
<dbReference type="SUPFAM" id="SSF52151">
    <property type="entry name" value="FabD/lysophospholipase-like"/>
    <property type="match status" value="1"/>
</dbReference>
<dbReference type="RefSeq" id="WP_097440953.1">
    <property type="nucleotide sequence ID" value="NZ_KZ300477.1"/>
</dbReference>
<dbReference type="CDD" id="cd07205">
    <property type="entry name" value="Pat_PNPLA6_PNPLA7_NTE1_like"/>
    <property type="match status" value="1"/>
</dbReference>
<dbReference type="InterPro" id="IPR002641">
    <property type="entry name" value="PNPLA_dom"/>
</dbReference>
<name>A0A2A4G4F3_9FLAO</name>
<gene>
    <name evidence="7" type="ORF">B7P33_16320</name>
</gene>
<comment type="caution">
    <text evidence="7">The sequence shown here is derived from an EMBL/GenBank/DDBJ whole genome shotgun (WGS) entry which is preliminary data.</text>
</comment>
<dbReference type="PANTHER" id="PTHR14226:SF76">
    <property type="entry name" value="NTE FAMILY PROTEIN RSSA"/>
    <property type="match status" value="1"/>
</dbReference>
<feature type="active site" description="Proton acceptor" evidence="4">
    <location>
        <position position="209"/>
    </location>
</feature>
<dbReference type="PANTHER" id="PTHR14226">
    <property type="entry name" value="NEUROPATHY TARGET ESTERASE/SWISS CHEESE D.MELANOGASTER"/>
    <property type="match status" value="1"/>
</dbReference>
<feature type="short sequence motif" description="GXSXG" evidence="4">
    <location>
        <begin position="63"/>
        <end position="67"/>
    </location>
</feature>
<evidence type="ECO:0000256" key="4">
    <source>
        <dbReference type="PROSITE-ProRule" id="PRU01161"/>
    </source>
</evidence>
<dbReference type="EMBL" id="NBWU01000007">
    <property type="protein sequence ID" value="PCE62844.1"/>
    <property type="molecule type" value="Genomic_DNA"/>
</dbReference>
<dbReference type="PROSITE" id="PS51635">
    <property type="entry name" value="PNPLA"/>
    <property type="match status" value="1"/>
</dbReference>
<sequence length="751" mass="83731">MGKQTLFLLVLCVLTLPVAAQEQVTERPKVGLVLSGGGAKGLAHIGALKIIEESGVQIDYIGGTSMGAIVGALYASGYKAAELDSIFRSIDFEKLIQDEVPRGVKTFYEKEDTERYALTLPFDGFKVSFPQGISGGQNIYNLLARLLYHVKDVDDFNALPIPFLCIVTDVETGEGLVVDKGYLPEAILASGTFPSLFEPIEIDGRLLIDGGVINNYPIDEIRAKGADVIIGVDVQHGLSTREDLGSAPEILLQINNFRTVEDMKLKSQQTDIYIKPEIDDYTVVDFAKGAEIILRGDEGGQKQIPALQALAQAQGNPVLPPRGVHNKDSLRIDFLELEGNENYSRGYVKGKLRFKLGDTISFGKLHEGLNLLTATGKFKSVKHYIKSEGDYEVMRLKFVEEPTKFFLKVGVHYDDLYKTAGLINLTKNNLFFADDVFSFDFILGDNIRFNLDYYVDKGSYWSYGFKSKYTSFRSDIDYNVLAKVAETSDNPNIRTISIDAEDWTNQFYFQTALKEEFALRLGAEHKYLKYSSNTLRSEIENGNTDGEDEKAVFENSQYFSAFGSVTLDTYDDRYFPTQGFYFHGDFHAYLFSSDYRDNFESHSIAQGVFGAAFPLAGNLYMNLSTGTGLRLGGGEFSAFDFLLGGYGNDFINNMLPFYGYDFLSLTGNSYIGANGRLDFEFAPKHHALLVGNIANVGDDMFKSGEWFSFPEYSGYGLGYGFESIIGPIQVFYTTSPETKDSQVFFSIGYWF</sequence>
<proteinExistence type="predicted"/>
<evidence type="ECO:0000256" key="2">
    <source>
        <dbReference type="ARBA" id="ARBA00022963"/>
    </source>
</evidence>
<evidence type="ECO:0000256" key="5">
    <source>
        <dbReference type="SAM" id="SignalP"/>
    </source>
</evidence>
<feature type="short sequence motif" description="GXGXXG" evidence="4">
    <location>
        <begin position="36"/>
        <end position="41"/>
    </location>
</feature>
<evidence type="ECO:0000313" key="7">
    <source>
        <dbReference type="EMBL" id="PCE62844.1"/>
    </source>
</evidence>
<dbReference type="Gene3D" id="3.10.20.310">
    <property type="entry name" value="membrane protein fhac"/>
    <property type="match status" value="1"/>
</dbReference>
<protein>
    <submittedName>
        <fullName evidence="7">Patatin</fullName>
    </submittedName>
</protein>
<reference evidence="7 8" key="1">
    <citation type="submission" date="2017-04" db="EMBL/GenBank/DDBJ databases">
        <title>A new member of the family Flavobacteriaceae isolated from ascidians.</title>
        <authorList>
            <person name="Chen L."/>
        </authorList>
    </citation>
    <scope>NUCLEOTIDE SEQUENCE [LARGE SCALE GENOMIC DNA]</scope>
    <source>
        <strain evidence="7 8">HQA918</strain>
    </source>
</reference>
<evidence type="ECO:0000256" key="1">
    <source>
        <dbReference type="ARBA" id="ARBA00022801"/>
    </source>
</evidence>
<evidence type="ECO:0000259" key="6">
    <source>
        <dbReference type="PROSITE" id="PS51635"/>
    </source>
</evidence>
<organism evidence="7 8">
    <name type="scientific">Sediminicola luteus</name>
    <dbReference type="NCBI Taxonomy" id="319238"/>
    <lineage>
        <taxon>Bacteria</taxon>
        <taxon>Pseudomonadati</taxon>
        <taxon>Bacteroidota</taxon>
        <taxon>Flavobacteriia</taxon>
        <taxon>Flavobacteriales</taxon>
        <taxon>Flavobacteriaceae</taxon>
        <taxon>Sediminicola</taxon>
    </lineage>
</organism>
<dbReference type="GO" id="GO:0016787">
    <property type="term" value="F:hydrolase activity"/>
    <property type="evidence" value="ECO:0007669"/>
    <property type="project" value="UniProtKB-UniRule"/>
</dbReference>
<feature type="signal peptide" evidence="5">
    <location>
        <begin position="1"/>
        <end position="20"/>
    </location>
</feature>
<dbReference type="Pfam" id="PF19143">
    <property type="entry name" value="Omp85_2"/>
    <property type="match status" value="1"/>
</dbReference>
<dbReference type="InterPro" id="IPR050301">
    <property type="entry name" value="NTE"/>
</dbReference>
<keyword evidence="5" id="KW-0732">Signal</keyword>
<evidence type="ECO:0000256" key="3">
    <source>
        <dbReference type="ARBA" id="ARBA00023098"/>
    </source>
</evidence>